<dbReference type="PANTHER" id="PTHR47505">
    <property type="entry name" value="DNA UTILIZATION PROTEIN YHGH"/>
    <property type="match status" value="1"/>
</dbReference>
<comment type="similarity">
    <text evidence="1">Belongs to the ComF/GntX family.</text>
</comment>
<dbReference type="SUPFAM" id="SSF53271">
    <property type="entry name" value="PRTase-like"/>
    <property type="match status" value="1"/>
</dbReference>
<evidence type="ECO:0000313" key="3">
    <source>
        <dbReference type="Proteomes" id="UP000238605"/>
    </source>
</evidence>
<evidence type="ECO:0000256" key="1">
    <source>
        <dbReference type="ARBA" id="ARBA00008007"/>
    </source>
</evidence>
<dbReference type="AlphaFoldDB" id="A0A2S5SZE6"/>
<dbReference type="RefSeq" id="WP_104300225.1">
    <property type="nucleotide sequence ID" value="NZ_PSNX01000001.1"/>
</dbReference>
<dbReference type="InterPro" id="IPR000836">
    <property type="entry name" value="PRTase_dom"/>
</dbReference>
<accession>A0A2S5SZE6</accession>
<comment type="caution">
    <text evidence="2">The sequence shown here is derived from an EMBL/GenBank/DDBJ whole genome shotgun (WGS) entry which is preliminary data.</text>
</comment>
<protein>
    <submittedName>
        <fullName evidence="2">ComF family protein</fullName>
    </submittedName>
</protein>
<proteinExistence type="inferred from homology"/>
<name>A0A2S5SZE6_9BURK</name>
<reference evidence="2 3" key="1">
    <citation type="submission" date="2018-02" db="EMBL/GenBank/DDBJ databases">
        <title>Reclassifiation of [Polyangium] brachysporum DSM 7029 as Guopingzhaonella breviflexa gen. nov., sp. nov., a member of the family Comamonadaceae.</title>
        <authorList>
            <person name="Tang B."/>
        </authorList>
    </citation>
    <scope>NUCLEOTIDE SEQUENCE [LARGE SCALE GENOMIC DNA]</scope>
    <source>
        <strain evidence="2 3">BCRC 80649</strain>
    </source>
</reference>
<dbReference type="OrthoDB" id="9793412at2"/>
<evidence type="ECO:0000313" key="2">
    <source>
        <dbReference type="EMBL" id="PPE68153.1"/>
    </source>
</evidence>
<gene>
    <name evidence="2" type="ORF">C1704_01390</name>
</gene>
<dbReference type="Proteomes" id="UP000238605">
    <property type="component" value="Unassembled WGS sequence"/>
</dbReference>
<dbReference type="Gene3D" id="3.40.50.2020">
    <property type="match status" value="1"/>
</dbReference>
<dbReference type="EMBL" id="PSNX01000001">
    <property type="protein sequence ID" value="PPE68153.1"/>
    <property type="molecule type" value="Genomic_DNA"/>
</dbReference>
<sequence length="239" mass="26109">MRFSDLVLAAERLGHRLPSQCAVCRSWQALRLCQACLARHHQALPRCTSCAIEVPHGQGRCGRCIAEAPPFDRAVTVWTHAYPWKGLVEQLKFHDGLDLAGTLAAHLARAVAQAGHPRVDLVVPVPLARARLSERGYNQAWELAWRVAHHVGTTARSDLVERRRSTAPQIGLDPAGRQRNLRGAFMATPGASAVLRSRRVAVVDDVMTTGATAAAVSRVLREAGARSVHVWVLTRTPLD</sequence>
<dbReference type="InterPro" id="IPR029057">
    <property type="entry name" value="PRTase-like"/>
</dbReference>
<dbReference type="InterPro" id="IPR051910">
    <property type="entry name" value="ComF/GntX_DNA_util-trans"/>
</dbReference>
<dbReference type="CDD" id="cd06223">
    <property type="entry name" value="PRTases_typeI"/>
    <property type="match status" value="1"/>
</dbReference>
<organism evidence="2 3">
    <name type="scientific">Caldimonas caldifontis</name>
    <dbReference type="NCBI Taxonomy" id="1452508"/>
    <lineage>
        <taxon>Bacteria</taxon>
        <taxon>Pseudomonadati</taxon>
        <taxon>Pseudomonadota</taxon>
        <taxon>Betaproteobacteria</taxon>
        <taxon>Burkholderiales</taxon>
        <taxon>Sphaerotilaceae</taxon>
        <taxon>Caldimonas</taxon>
    </lineage>
</organism>
<dbReference type="PANTHER" id="PTHR47505:SF1">
    <property type="entry name" value="DNA UTILIZATION PROTEIN YHGH"/>
    <property type="match status" value="1"/>
</dbReference>
<keyword evidence="3" id="KW-1185">Reference proteome</keyword>